<protein>
    <recommendedName>
        <fullName evidence="2">Zn(2)-C6 fungal-type domain-containing protein</fullName>
    </recommendedName>
</protein>
<dbReference type="GO" id="GO:0000981">
    <property type="term" value="F:DNA-binding transcription factor activity, RNA polymerase II-specific"/>
    <property type="evidence" value="ECO:0007669"/>
    <property type="project" value="InterPro"/>
</dbReference>
<feature type="domain" description="Zn(2)-C6 fungal-type" evidence="2">
    <location>
        <begin position="22"/>
        <end position="56"/>
    </location>
</feature>
<feature type="compositionally biased region" description="Polar residues" evidence="1">
    <location>
        <begin position="235"/>
        <end position="251"/>
    </location>
</feature>
<sequence>MTSPADSQAPRARGKRGPAASSCDACRRRRIACRRRSGDSNGPCESCEKKGFSCAFGGQASGRLALVKPSTPPLLAGPSRADNRLALEELDSAFGFELLSLYDGVDGRSSALYPLPIWDYSSLRSRFQHAGNRLCELSKEDQVSLQSCRNPGLREGSSVLTLLRSSSAALSSPRQCRTGTRPHWRHRKRVQSSQGSCSRRRRRTPTCSAYGANPTRSAPRACCCSSKSPDAARSPASTLSSACRPASATSR</sequence>
<dbReference type="AlphaFoldDB" id="A0A2T0A299"/>
<feature type="region of interest" description="Disordered" evidence="1">
    <location>
        <begin position="172"/>
        <end position="251"/>
    </location>
</feature>
<dbReference type="InterPro" id="IPR036864">
    <property type="entry name" value="Zn2-C6_fun-type_DNA-bd_sf"/>
</dbReference>
<feature type="region of interest" description="Disordered" evidence="1">
    <location>
        <begin position="1"/>
        <end position="22"/>
    </location>
</feature>
<dbReference type="Proteomes" id="UP000239560">
    <property type="component" value="Unassembled WGS sequence"/>
</dbReference>
<dbReference type="GO" id="GO:0008270">
    <property type="term" value="F:zinc ion binding"/>
    <property type="evidence" value="ECO:0007669"/>
    <property type="project" value="InterPro"/>
</dbReference>
<feature type="compositionally biased region" description="Basic residues" evidence="1">
    <location>
        <begin position="180"/>
        <end position="190"/>
    </location>
</feature>
<evidence type="ECO:0000313" key="4">
    <source>
        <dbReference type="Proteomes" id="UP000239560"/>
    </source>
</evidence>
<evidence type="ECO:0000259" key="2">
    <source>
        <dbReference type="PROSITE" id="PS50048"/>
    </source>
</evidence>
<evidence type="ECO:0000256" key="1">
    <source>
        <dbReference type="SAM" id="MobiDB-lite"/>
    </source>
</evidence>
<dbReference type="PROSITE" id="PS50048">
    <property type="entry name" value="ZN2_CY6_FUNGAL_2"/>
    <property type="match status" value="1"/>
</dbReference>
<dbReference type="SUPFAM" id="SSF57701">
    <property type="entry name" value="Zn2/Cys6 DNA-binding domain"/>
    <property type="match status" value="1"/>
</dbReference>
<dbReference type="Gene3D" id="4.10.240.10">
    <property type="entry name" value="Zn(2)-C6 fungal-type DNA-binding domain"/>
    <property type="match status" value="1"/>
</dbReference>
<proteinExistence type="predicted"/>
<reference evidence="3 4" key="1">
    <citation type="journal article" date="2018" name="Elife">
        <title>Functional genomics of lipid metabolism in the oleaginous yeast Rhodosporidium toruloides.</title>
        <authorList>
            <person name="Coradetti S.T."/>
            <person name="Pinel D."/>
            <person name="Geiselman G."/>
            <person name="Ito M."/>
            <person name="Mondo S."/>
            <person name="Reilly M.C."/>
            <person name="Cheng Y.F."/>
            <person name="Bauer S."/>
            <person name="Grigoriev I."/>
            <person name="Gladden J.M."/>
            <person name="Simmons B.A."/>
            <person name="Brem R."/>
            <person name="Arkin A.P."/>
            <person name="Skerker J.M."/>
        </authorList>
    </citation>
    <scope>NUCLEOTIDE SEQUENCE [LARGE SCALE GENOMIC DNA]</scope>
    <source>
        <strain evidence="3 4">NBRC 0880</strain>
    </source>
</reference>
<comment type="caution">
    <text evidence="3">The sequence shown here is derived from an EMBL/GenBank/DDBJ whole genome shotgun (WGS) entry which is preliminary data.</text>
</comment>
<evidence type="ECO:0000313" key="3">
    <source>
        <dbReference type="EMBL" id="PRQ72138.1"/>
    </source>
</evidence>
<accession>A0A2T0A299</accession>
<dbReference type="PROSITE" id="PS00463">
    <property type="entry name" value="ZN2_CY6_FUNGAL_1"/>
    <property type="match status" value="1"/>
</dbReference>
<organism evidence="3 4">
    <name type="scientific">Rhodotorula toruloides</name>
    <name type="common">Yeast</name>
    <name type="synonym">Rhodosporidium toruloides</name>
    <dbReference type="NCBI Taxonomy" id="5286"/>
    <lineage>
        <taxon>Eukaryota</taxon>
        <taxon>Fungi</taxon>
        <taxon>Dikarya</taxon>
        <taxon>Basidiomycota</taxon>
        <taxon>Pucciniomycotina</taxon>
        <taxon>Microbotryomycetes</taxon>
        <taxon>Sporidiobolales</taxon>
        <taxon>Sporidiobolaceae</taxon>
        <taxon>Rhodotorula</taxon>
    </lineage>
</organism>
<dbReference type="Pfam" id="PF00172">
    <property type="entry name" value="Zn_clus"/>
    <property type="match status" value="1"/>
</dbReference>
<gene>
    <name evidence="3" type="ORF">AAT19DRAFT_9477</name>
</gene>
<dbReference type="EMBL" id="LCTV02000010">
    <property type="protein sequence ID" value="PRQ72138.1"/>
    <property type="molecule type" value="Genomic_DNA"/>
</dbReference>
<dbReference type="InterPro" id="IPR001138">
    <property type="entry name" value="Zn2Cys6_DnaBD"/>
</dbReference>
<name>A0A2T0A299_RHOTO</name>